<reference evidence="2 3" key="1">
    <citation type="submission" date="2021-06" db="EMBL/GenBank/DDBJ databases">
        <title>Description of novel taxa of the family Lachnospiraceae.</title>
        <authorList>
            <person name="Chaplin A.V."/>
            <person name="Sokolova S.R."/>
            <person name="Pikina A.P."/>
            <person name="Korzhanova M."/>
            <person name="Belova V."/>
            <person name="Korostin D."/>
            <person name="Efimov B.A."/>
        </authorList>
    </citation>
    <scope>NUCLEOTIDE SEQUENCE [LARGE SCALE GENOMIC DNA]</scope>
    <source>
        <strain evidence="2 3">ASD4241</strain>
    </source>
</reference>
<gene>
    <name evidence="2" type="ORF">KTH90_12750</name>
</gene>
<organism evidence="2 3">
    <name type="scientific">Diplocloster modestus</name>
    <dbReference type="NCBI Taxonomy" id="2850322"/>
    <lineage>
        <taxon>Bacteria</taxon>
        <taxon>Bacillati</taxon>
        <taxon>Bacillota</taxon>
        <taxon>Clostridia</taxon>
        <taxon>Lachnospirales</taxon>
        <taxon>Lachnospiraceae</taxon>
        <taxon>Diplocloster</taxon>
    </lineage>
</organism>
<evidence type="ECO:0000313" key="2">
    <source>
        <dbReference type="EMBL" id="MBU9726884.1"/>
    </source>
</evidence>
<dbReference type="RefSeq" id="WP_158354203.1">
    <property type="nucleotide sequence ID" value="NZ_JAHQCX010000008.1"/>
</dbReference>
<dbReference type="Gene3D" id="3.40.50.11200">
    <property type="match status" value="1"/>
</dbReference>
<accession>A0ABS6K8P8</accession>
<keyword evidence="3" id="KW-1185">Reference proteome</keyword>
<evidence type="ECO:0000259" key="1">
    <source>
        <dbReference type="Pfam" id="PF08937"/>
    </source>
</evidence>
<dbReference type="EMBL" id="JAHQCX010000008">
    <property type="protein sequence ID" value="MBU9726884.1"/>
    <property type="molecule type" value="Genomic_DNA"/>
</dbReference>
<proteinExistence type="predicted"/>
<evidence type="ECO:0000313" key="3">
    <source>
        <dbReference type="Proteomes" id="UP001314681"/>
    </source>
</evidence>
<dbReference type="InterPro" id="IPR015032">
    <property type="entry name" value="ThsB__TIR-like_domain"/>
</dbReference>
<comment type="caution">
    <text evidence="2">The sequence shown here is derived from an EMBL/GenBank/DDBJ whole genome shotgun (WGS) entry which is preliminary data.</text>
</comment>
<name>A0ABS6K8P8_9FIRM</name>
<feature type="domain" description="Thoeris protein ThsB TIR-like" evidence="1">
    <location>
        <begin position="8"/>
        <end position="111"/>
    </location>
</feature>
<dbReference type="Pfam" id="PF08937">
    <property type="entry name" value="ThsB_TIR"/>
    <property type="match status" value="1"/>
</dbReference>
<dbReference type="Proteomes" id="UP001314681">
    <property type="component" value="Unassembled WGS sequence"/>
</dbReference>
<sequence>MAYRNGTYIAFDGQGTTDPTKSDMKYYGLLQRWNSSKRYELNFSDSHKKTYQVMDSSSKKTLENRLMERMKNSKNMLLILSDETNYNRGMLNFEIEKAVDYYKIPIIVAYTGYDYILNASQLSSRWPKALEERIKNKTACAIHVAFKEKSIMEAINQFSVNSTGDNVLDGPLYTYNESAYEKWGYK</sequence>
<protein>
    <recommendedName>
        <fullName evidence="1">Thoeris protein ThsB TIR-like domain-containing protein</fullName>
    </recommendedName>
</protein>